<feature type="domain" description="G-patch" evidence="2">
    <location>
        <begin position="419"/>
        <end position="439"/>
    </location>
</feature>
<evidence type="ECO:0000259" key="2">
    <source>
        <dbReference type="PROSITE" id="PS50174"/>
    </source>
</evidence>
<feature type="region of interest" description="Disordered" evidence="1">
    <location>
        <begin position="762"/>
        <end position="789"/>
    </location>
</feature>
<gene>
    <name evidence="3" type="ORF">HaLaN_11550</name>
</gene>
<evidence type="ECO:0000313" key="4">
    <source>
        <dbReference type="Proteomes" id="UP000485058"/>
    </source>
</evidence>
<dbReference type="EMBL" id="BLLF01000839">
    <property type="protein sequence ID" value="GFH15341.1"/>
    <property type="molecule type" value="Genomic_DNA"/>
</dbReference>
<feature type="region of interest" description="Disordered" evidence="1">
    <location>
        <begin position="437"/>
        <end position="465"/>
    </location>
</feature>
<feature type="non-terminal residue" evidence="3">
    <location>
        <position position="1033"/>
    </location>
</feature>
<name>A0A699Z022_HAELA</name>
<dbReference type="PANTHER" id="PTHR13384">
    <property type="entry name" value="G PATCH DOMAIN-CONTAINING PROTEIN 1"/>
    <property type="match status" value="1"/>
</dbReference>
<feature type="compositionally biased region" description="Basic and acidic residues" evidence="1">
    <location>
        <begin position="698"/>
        <end position="713"/>
    </location>
</feature>
<proteinExistence type="predicted"/>
<dbReference type="Gene3D" id="1.10.10.790">
    <property type="entry name" value="Surp module"/>
    <property type="match status" value="1"/>
</dbReference>
<dbReference type="InterPro" id="IPR011666">
    <property type="entry name" value="DUF1604"/>
</dbReference>
<feature type="region of interest" description="Disordered" evidence="1">
    <location>
        <begin position="823"/>
        <end position="844"/>
    </location>
</feature>
<dbReference type="GO" id="GO:0003723">
    <property type="term" value="F:RNA binding"/>
    <property type="evidence" value="ECO:0007669"/>
    <property type="project" value="InterPro"/>
</dbReference>
<comment type="caution">
    <text evidence="3">The sequence shown here is derived from an EMBL/GenBank/DDBJ whole genome shotgun (WGS) entry which is preliminary data.</text>
</comment>
<reference evidence="3 4" key="1">
    <citation type="submission" date="2020-02" db="EMBL/GenBank/DDBJ databases">
        <title>Draft genome sequence of Haematococcus lacustris strain NIES-144.</title>
        <authorList>
            <person name="Morimoto D."/>
            <person name="Nakagawa S."/>
            <person name="Yoshida T."/>
            <person name="Sawayama S."/>
        </authorList>
    </citation>
    <scope>NUCLEOTIDE SEQUENCE [LARGE SCALE GENOMIC DNA]</scope>
    <source>
        <strain evidence="3 4">NIES-144</strain>
    </source>
</reference>
<feature type="compositionally biased region" description="Gly residues" evidence="1">
    <location>
        <begin position="828"/>
        <end position="839"/>
    </location>
</feature>
<evidence type="ECO:0000256" key="1">
    <source>
        <dbReference type="SAM" id="MobiDB-lite"/>
    </source>
</evidence>
<dbReference type="Proteomes" id="UP000485058">
    <property type="component" value="Unassembled WGS sequence"/>
</dbReference>
<dbReference type="InterPro" id="IPR035967">
    <property type="entry name" value="SWAP/Surp_sf"/>
</dbReference>
<evidence type="ECO:0000313" key="3">
    <source>
        <dbReference type="EMBL" id="GFH15341.1"/>
    </source>
</evidence>
<keyword evidence="4" id="KW-1185">Reference proteome</keyword>
<dbReference type="InterPro" id="IPR000467">
    <property type="entry name" value="G_patch_dom"/>
</dbReference>
<dbReference type="SMART" id="SM00443">
    <property type="entry name" value="G_patch"/>
    <property type="match status" value="1"/>
</dbReference>
<accession>A0A699Z022</accession>
<feature type="non-terminal residue" evidence="3">
    <location>
        <position position="1"/>
    </location>
</feature>
<dbReference type="Pfam" id="PF07713">
    <property type="entry name" value="DUF1604"/>
    <property type="match status" value="1"/>
</dbReference>
<organism evidence="3 4">
    <name type="scientific">Haematococcus lacustris</name>
    <name type="common">Green alga</name>
    <name type="synonym">Haematococcus pluvialis</name>
    <dbReference type="NCBI Taxonomy" id="44745"/>
    <lineage>
        <taxon>Eukaryota</taxon>
        <taxon>Viridiplantae</taxon>
        <taxon>Chlorophyta</taxon>
        <taxon>core chlorophytes</taxon>
        <taxon>Chlorophyceae</taxon>
        <taxon>CS clade</taxon>
        <taxon>Chlamydomonadales</taxon>
        <taxon>Haematococcaceae</taxon>
        <taxon>Haematococcus</taxon>
    </lineage>
</organism>
<protein>
    <submittedName>
        <fullName evidence="3">G-patch domain-containing protein</fullName>
    </submittedName>
</protein>
<sequence>MLSLFALSVPTDWFRFTSRFWHMAWQGLLPSWRWHCPKQPGNWHCRSVWNPSPGCVAVHNSFTHLVLSPHPLVCTARCLRNKVAQAGSESTELAHDDPNWTVQQRQDLRRDQPCPCPCLCSWWDGWAQLPAQPGCACYAWLAGERWVLALGLLAVGLPGCCMRPVGACGGPLPGSTTCPALAGHAAGSRLDAHPPTLTFLKNCSSARYTSHTASQVARVTVMCFRLTSREVPVSQPLCSQCGMSTQASYSVTLLQPLNRNRVSLQARRRMAQDAVYHFYGTAIEDELDNGSARHKPVQDLAVVRNAPVWAQEPTDEQGRKAGRSAGYFNTVGSKEGWQPTAFRSSRGARAAAPTQAVEDYLDEDEKEERVKVTLQVQPEYDTFGASAAEAARSFAQQEAVARPSLIPGGVMEELVVPVTSSVGVRLLQKMGWRPGRGVGAAAPSQNPASLPSAAESGPGSAGHVPATAAQHGIAAVAGRGSRWGSVAGVSLDNTPIYVLEPKQDQHGLGYDPFAGAEDFRAAKRQRQEYMEDYVEEEGPAPSRQALLTGRLGSFNYELGDSDEDDDAGFGRRRPLLLEPGAAPSAPLMLQSAEQLRRGGDYIPGFTKSQQQVVTAVYPAAQVPADWREQHVLPPRLGRGQLSAVDAHDAAPVREAAPPADPNLHREIDSLAAFVARSGPAVEALARKQARLATVAPRGRAEDANIHDESHEVADSSDAPTTTTTRAKFAFLLGGEGCEYYAWRLHKIRAALSAVTQRCGSAAGQSGSRAAVHGGAGAERDARPSRKSGPLSVEQRMALLGEAPLPSSTAAAQALAEATDLAHGRRTEGGGGAGRPGAGPGQDTAETAVVKAVAEGDRARLQEAMSSMFVKGESQDMTMEGSTQVGLRPAAALSASTTHPGGGMLSGAAAAAMAAFGSRFTSGTSEATRQVAPDQGGLMAAGGLQSRQALQQAEQAAMRPRRSAEDWRPEPLVCKRFNVPDPYKGQPQEAPGARPRIEQLALMHTAPGVQHGVPAAASGVHLHAARAQAAAIAS</sequence>
<dbReference type="AlphaFoldDB" id="A0A699Z022"/>
<dbReference type="GO" id="GO:0006397">
    <property type="term" value="P:mRNA processing"/>
    <property type="evidence" value="ECO:0007669"/>
    <property type="project" value="InterPro"/>
</dbReference>
<dbReference type="PANTHER" id="PTHR13384:SF19">
    <property type="entry name" value="G PATCH DOMAIN-CONTAINING PROTEIN 1"/>
    <property type="match status" value="1"/>
</dbReference>
<dbReference type="PROSITE" id="PS50174">
    <property type="entry name" value="G_PATCH"/>
    <property type="match status" value="1"/>
</dbReference>
<feature type="region of interest" description="Disordered" evidence="1">
    <location>
        <begin position="695"/>
        <end position="720"/>
    </location>
</feature>
<dbReference type="Pfam" id="PF01585">
    <property type="entry name" value="G-patch"/>
    <property type="match status" value="1"/>
</dbReference>
<dbReference type="GO" id="GO:0005634">
    <property type="term" value="C:nucleus"/>
    <property type="evidence" value="ECO:0007669"/>
    <property type="project" value="TreeGrafter"/>
</dbReference>